<comment type="function">
    <text evidence="6">Possible subunit of a heme lyase.</text>
</comment>
<keyword evidence="2 6" id="KW-0349">Heme</keyword>
<dbReference type="InterPro" id="IPR038297">
    <property type="entry name" value="CcmH/CycL/NrfF/Ccl2_sf"/>
</dbReference>
<evidence type="ECO:0000256" key="5">
    <source>
        <dbReference type="ARBA" id="ARBA00023004"/>
    </source>
</evidence>
<evidence type="ECO:0000259" key="7">
    <source>
        <dbReference type="Pfam" id="PF03918"/>
    </source>
</evidence>
<reference evidence="8" key="1">
    <citation type="submission" date="2019-07" db="EMBL/GenBank/DDBJ databases">
        <title>Genome assemblies of Wolbachia strains wAlbA and wAlbB in wild caught Aedes albopictus specimens.</title>
        <authorList>
            <person name="Kulkarni A."/>
            <person name="Yu W."/>
            <person name="Xue R.-D."/>
            <person name="Ma Y."/>
            <person name="Xu J."/>
        </authorList>
    </citation>
    <scope>NUCLEOTIDE SEQUENCE</scope>
    <source>
        <strain evidence="8">HN2016</strain>
    </source>
</reference>
<dbReference type="Pfam" id="PF03918">
    <property type="entry name" value="CcmH"/>
    <property type="match status" value="1"/>
</dbReference>
<organism evidence="8">
    <name type="scientific">Wolbachia pipientis</name>
    <dbReference type="NCBI Taxonomy" id="955"/>
    <lineage>
        <taxon>Bacteria</taxon>
        <taxon>Pseudomonadati</taxon>
        <taxon>Pseudomonadota</taxon>
        <taxon>Alphaproteobacteria</taxon>
        <taxon>Rickettsiales</taxon>
        <taxon>Anaplasmataceae</taxon>
        <taxon>Wolbachieae</taxon>
        <taxon>Wolbachia</taxon>
    </lineage>
</organism>
<dbReference type="GO" id="GO:0046872">
    <property type="term" value="F:metal ion binding"/>
    <property type="evidence" value="ECO:0007669"/>
    <property type="project" value="UniProtKB-KW"/>
</dbReference>
<gene>
    <name evidence="8" type="ORF">COM42_005230</name>
</gene>
<keyword evidence="6" id="KW-0812">Transmembrane</keyword>
<feature type="domain" description="CcmH/CycL/Ccl2/NrfF N-terminal" evidence="7">
    <location>
        <begin position="8"/>
        <end position="120"/>
    </location>
</feature>
<keyword evidence="5 6" id="KW-0408">Iron</keyword>
<proteinExistence type="inferred from homology"/>
<comment type="caution">
    <text evidence="8">The sequence shown here is derived from an EMBL/GenBank/DDBJ whole genome shotgun (WGS) entry which is preliminary data.</text>
</comment>
<protein>
    <recommendedName>
        <fullName evidence="6">Cytochrome c-type biogenesis protein</fullName>
    </recommendedName>
</protein>
<dbReference type="AlphaFoldDB" id="A0A6C1U0L5"/>
<accession>A0A6C1U0L5</accession>
<dbReference type="InterPro" id="IPR051263">
    <property type="entry name" value="C-type_cytochrome_biogenesis"/>
</dbReference>
<comment type="similarity">
    <text evidence="1 6">Belongs to the CcmH/CycL/Ccl2/NrfF family.</text>
</comment>
<dbReference type="EMBL" id="NWVJ02000325">
    <property type="protein sequence ID" value="TVS92921.1"/>
    <property type="molecule type" value="Genomic_DNA"/>
</dbReference>
<dbReference type="PANTHER" id="PTHR47870">
    <property type="entry name" value="CYTOCHROME C-TYPE BIOGENESIS PROTEIN CCMH"/>
    <property type="match status" value="1"/>
</dbReference>
<dbReference type="Proteomes" id="UP000218080">
    <property type="component" value="Unassembled WGS sequence"/>
</dbReference>
<evidence type="ECO:0000256" key="6">
    <source>
        <dbReference type="RuleBase" id="RU364112"/>
    </source>
</evidence>
<dbReference type="GO" id="GO:0005886">
    <property type="term" value="C:plasma membrane"/>
    <property type="evidence" value="ECO:0007669"/>
    <property type="project" value="TreeGrafter"/>
</dbReference>
<feature type="chain" id="PRO_5025713904" description="Cytochrome c-type biogenesis protein" evidence="6">
    <location>
        <begin position="20"/>
        <end position="131"/>
    </location>
</feature>
<feature type="transmembrane region" description="Helical" evidence="6">
    <location>
        <begin position="100"/>
        <end position="121"/>
    </location>
</feature>
<dbReference type="Gene3D" id="1.10.8.640">
    <property type="entry name" value="Cytochrome C biogenesis protein"/>
    <property type="match status" value="1"/>
</dbReference>
<evidence type="ECO:0000256" key="4">
    <source>
        <dbReference type="ARBA" id="ARBA00022729"/>
    </source>
</evidence>
<keyword evidence="3 6" id="KW-0479">Metal-binding</keyword>
<feature type="signal peptide" evidence="6">
    <location>
        <begin position="1"/>
        <end position="19"/>
    </location>
</feature>
<dbReference type="CDD" id="cd16378">
    <property type="entry name" value="CcmH_N"/>
    <property type="match status" value="1"/>
</dbReference>
<evidence type="ECO:0000256" key="2">
    <source>
        <dbReference type="ARBA" id="ARBA00022617"/>
    </source>
</evidence>
<dbReference type="InterPro" id="IPR005616">
    <property type="entry name" value="CcmH/CycL/Ccl2/NrfF_N"/>
</dbReference>
<evidence type="ECO:0000256" key="1">
    <source>
        <dbReference type="ARBA" id="ARBA00010342"/>
    </source>
</evidence>
<keyword evidence="4 6" id="KW-0732">Signal</keyword>
<evidence type="ECO:0000256" key="3">
    <source>
        <dbReference type="ARBA" id="ARBA00022723"/>
    </source>
</evidence>
<dbReference type="PANTHER" id="PTHR47870:SF4">
    <property type="entry name" value="CYTOCHROME C-TYPE BIOGENESIS PROTEIN CYCH"/>
    <property type="match status" value="1"/>
</dbReference>
<sequence>MRAVVSLLFILIFHSSVNAFTLDNKLRDKSMEKRATSLFEIIRCPICSGESLSESGSQVAYGMRKTIRKKISDGYTNEQIVSELKNSYGDSIITTPPSTYILWFIPLTTLLIGCFLIRKYISMSSIFKPFM</sequence>
<name>A0A6C1U0L5_WOLPI</name>
<keyword evidence="6" id="KW-0472">Membrane</keyword>
<evidence type="ECO:0000313" key="8">
    <source>
        <dbReference type="EMBL" id="TVS92921.1"/>
    </source>
</evidence>
<keyword evidence="6" id="KW-1133">Transmembrane helix</keyword>